<evidence type="ECO:0000256" key="1">
    <source>
        <dbReference type="ARBA" id="ARBA00004651"/>
    </source>
</evidence>
<dbReference type="Pfam" id="PF00005">
    <property type="entry name" value="ABC_tran"/>
    <property type="match status" value="1"/>
</dbReference>
<dbReference type="InterPro" id="IPR003439">
    <property type="entry name" value="ABC_transporter-like_ATP-bd"/>
</dbReference>
<feature type="transmembrane region" description="Helical" evidence="8">
    <location>
        <begin position="59"/>
        <end position="79"/>
    </location>
</feature>
<feature type="transmembrane region" description="Helical" evidence="8">
    <location>
        <begin position="137"/>
        <end position="156"/>
    </location>
</feature>
<dbReference type="InterPro" id="IPR027417">
    <property type="entry name" value="P-loop_NTPase"/>
</dbReference>
<organism evidence="11 12">
    <name type="scientific">Jonquetella anthropi DSM 22815</name>
    <dbReference type="NCBI Taxonomy" id="885272"/>
    <lineage>
        <taxon>Bacteria</taxon>
        <taxon>Thermotogati</taxon>
        <taxon>Synergistota</taxon>
        <taxon>Synergistia</taxon>
        <taxon>Synergistales</taxon>
        <taxon>Dethiosulfovibrionaceae</taxon>
        <taxon>Jonquetella</taxon>
    </lineage>
</organism>
<dbReference type="SMART" id="SM00382">
    <property type="entry name" value="AAA"/>
    <property type="match status" value="1"/>
</dbReference>
<evidence type="ECO:0000313" key="12">
    <source>
        <dbReference type="Proteomes" id="UP000003806"/>
    </source>
</evidence>
<dbReference type="EMBL" id="CM001376">
    <property type="protein sequence ID" value="EHM13205.1"/>
    <property type="molecule type" value="Genomic_DNA"/>
</dbReference>
<dbReference type="HOGENOM" id="CLU_000604_84_3_0"/>
<dbReference type="PROSITE" id="PS50929">
    <property type="entry name" value="ABC_TM1F"/>
    <property type="match status" value="1"/>
</dbReference>
<gene>
    <name evidence="11" type="ORF">JonanDRAFT_0827</name>
</gene>
<dbReference type="InterPro" id="IPR036640">
    <property type="entry name" value="ABC1_TM_sf"/>
</dbReference>
<dbReference type="CDD" id="cd03249">
    <property type="entry name" value="ABC_MTABC3_MDL1_MDL2"/>
    <property type="match status" value="1"/>
</dbReference>
<dbReference type="PANTHER" id="PTHR43394:SF1">
    <property type="entry name" value="ATP-BINDING CASSETTE SUB-FAMILY B MEMBER 10, MITOCHONDRIAL"/>
    <property type="match status" value="1"/>
</dbReference>
<keyword evidence="7 8" id="KW-0472">Membrane</keyword>
<dbReference type="SUPFAM" id="SSF90123">
    <property type="entry name" value="ABC transporter transmembrane region"/>
    <property type="match status" value="1"/>
</dbReference>
<feature type="domain" description="ABC transporter" evidence="9">
    <location>
        <begin position="339"/>
        <end position="572"/>
    </location>
</feature>
<evidence type="ECO:0000313" key="11">
    <source>
        <dbReference type="EMBL" id="EHM13205.1"/>
    </source>
</evidence>
<dbReference type="Pfam" id="PF00664">
    <property type="entry name" value="ABC_membrane"/>
    <property type="match status" value="1"/>
</dbReference>
<reference evidence="11 12" key="1">
    <citation type="submission" date="2011-11" db="EMBL/GenBank/DDBJ databases">
        <title>The Noncontiguous Finished genome of Jonquetella anthropi DSM 22815.</title>
        <authorList>
            <consortium name="US DOE Joint Genome Institute (JGI-PGF)"/>
            <person name="Lucas S."/>
            <person name="Copeland A."/>
            <person name="Lapidus A."/>
            <person name="Glavina del Rio T."/>
            <person name="Dalin E."/>
            <person name="Tice H."/>
            <person name="Bruce D."/>
            <person name="Goodwin L."/>
            <person name="Pitluck S."/>
            <person name="Peters L."/>
            <person name="Mikhailova N."/>
            <person name="Held B."/>
            <person name="Kyrpides N."/>
            <person name="Mavromatis K."/>
            <person name="Ivanova N."/>
            <person name="Markowitz V."/>
            <person name="Cheng J.-F."/>
            <person name="Hugenholtz P."/>
            <person name="Woyke T."/>
            <person name="Wu D."/>
            <person name="Gronow S."/>
            <person name="Wellnitz S."/>
            <person name="Brambilla E."/>
            <person name="Klenk H.-P."/>
            <person name="Eisen J.A."/>
        </authorList>
    </citation>
    <scope>NUCLEOTIDE SEQUENCE [LARGE SCALE GENOMIC DNA]</scope>
    <source>
        <strain evidence="11 12">DSM 22815</strain>
    </source>
</reference>
<dbReference type="Proteomes" id="UP000003806">
    <property type="component" value="Chromosome"/>
</dbReference>
<dbReference type="STRING" id="885272.JonanDRAFT_0827"/>
<keyword evidence="3 8" id="KW-0812">Transmembrane</keyword>
<sequence length="578" mass="63931">MIAKNSTSRRMLRLVAPYWRRLALAVLCMAGVAFCAVVPPWLMKNTVDDVLISHRGDLLNYIAAAIVAFFILKNICAYWQKYLMNWVGQRVVLNLRQDSYAHLQTLSFRYINARNVGELLSRVTNDANVLQTTVSGVLVDLVVHGLSCVGMIGYLFYLNWRLMAYTVVILPFVVVVLDKTSKRLRRVGRKTQEHVAGLTAVAEEVLGAIRIVRAFATEPQELDRFEEANEENFKVVMKGVRLNALLTGCVEVFLILALSVILWIGGKAVIAGRMSPGELVAFLGTMGFLASPINAFTRAVSQLQFGVAAAERIFELLDNDDRIVSPPDAVDPGRVTGKVDFENVWFSYVEEQPVLRGLDLHVRPGEKLAIVGSTGAGKSTLVDLVQRFYDPQSGQVLIDGRDVRTLKLDCLRRQIGVVPQDPILMKGTIRSNITYGYDGTDEEVKTAARMAGIDAFIESLPDGYDSPVGPRGVTLSGGQRQRVAIARAVIRDPRILILDEATSSLDAAVELRIQEAMEAAMRGRTSFIIAHRLSTIRSADRIVFLSDGRIIESGTHDQLIALNGGYQKLFALQYGHNR</sequence>
<dbReference type="FunFam" id="3.40.50.300:FF:000287">
    <property type="entry name" value="Multidrug ABC transporter ATP-binding protein"/>
    <property type="match status" value="1"/>
</dbReference>
<keyword evidence="12" id="KW-1185">Reference proteome</keyword>
<dbReference type="CDD" id="cd18552">
    <property type="entry name" value="ABC_6TM_MsbA_like"/>
    <property type="match status" value="1"/>
</dbReference>
<dbReference type="RefSeq" id="WP_008522892.1">
    <property type="nucleotide sequence ID" value="NZ_CM001376.1"/>
</dbReference>
<dbReference type="AlphaFoldDB" id="H0UKJ6"/>
<dbReference type="eggNOG" id="COG1132">
    <property type="taxonomic scope" value="Bacteria"/>
</dbReference>
<feature type="transmembrane region" description="Helical" evidence="8">
    <location>
        <begin position="242"/>
        <end position="264"/>
    </location>
</feature>
<comment type="subcellular location">
    <subcellularLocation>
        <location evidence="1">Cell membrane</location>
        <topology evidence="1">Multi-pass membrane protein</topology>
    </subcellularLocation>
</comment>
<name>H0UKJ6_9BACT</name>
<keyword evidence="5" id="KW-0067">ATP-binding</keyword>
<evidence type="ECO:0000256" key="3">
    <source>
        <dbReference type="ARBA" id="ARBA00022692"/>
    </source>
</evidence>
<evidence type="ECO:0000256" key="4">
    <source>
        <dbReference type="ARBA" id="ARBA00022741"/>
    </source>
</evidence>
<protein>
    <submittedName>
        <fullName evidence="11">ABC-type multidrug transport system, ATPase and permease component</fullName>
    </submittedName>
</protein>
<evidence type="ECO:0000256" key="5">
    <source>
        <dbReference type="ARBA" id="ARBA00022840"/>
    </source>
</evidence>
<evidence type="ECO:0000259" key="10">
    <source>
        <dbReference type="PROSITE" id="PS50929"/>
    </source>
</evidence>
<keyword evidence="2" id="KW-0813">Transport</keyword>
<dbReference type="Gene3D" id="3.40.50.300">
    <property type="entry name" value="P-loop containing nucleotide triphosphate hydrolases"/>
    <property type="match status" value="1"/>
</dbReference>
<evidence type="ECO:0000259" key="9">
    <source>
        <dbReference type="PROSITE" id="PS50893"/>
    </source>
</evidence>
<evidence type="ECO:0000256" key="7">
    <source>
        <dbReference type="ARBA" id="ARBA00023136"/>
    </source>
</evidence>
<feature type="transmembrane region" description="Helical" evidence="8">
    <location>
        <begin position="162"/>
        <end position="180"/>
    </location>
</feature>
<dbReference type="PANTHER" id="PTHR43394">
    <property type="entry name" value="ATP-DEPENDENT PERMEASE MDL1, MITOCHONDRIAL"/>
    <property type="match status" value="1"/>
</dbReference>
<dbReference type="InterPro" id="IPR003593">
    <property type="entry name" value="AAA+_ATPase"/>
</dbReference>
<dbReference type="GO" id="GO:0016887">
    <property type="term" value="F:ATP hydrolysis activity"/>
    <property type="evidence" value="ECO:0007669"/>
    <property type="project" value="InterPro"/>
</dbReference>
<proteinExistence type="predicted"/>
<evidence type="ECO:0000256" key="2">
    <source>
        <dbReference type="ARBA" id="ARBA00022448"/>
    </source>
</evidence>
<dbReference type="PROSITE" id="PS00211">
    <property type="entry name" value="ABC_TRANSPORTER_1"/>
    <property type="match status" value="1"/>
</dbReference>
<dbReference type="GO" id="GO:0005524">
    <property type="term" value="F:ATP binding"/>
    <property type="evidence" value="ECO:0007669"/>
    <property type="project" value="UniProtKB-KW"/>
</dbReference>
<keyword evidence="6 8" id="KW-1133">Transmembrane helix</keyword>
<dbReference type="Gene3D" id="1.20.1560.10">
    <property type="entry name" value="ABC transporter type 1, transmembrane domain"/>
    <property type="match status" value="1"/>
</dbReference>
<evidence type="ECO:0000256" key="6">
    <source>
        <dbReference type="ARBA" id="ARBA00022989"/>
    </source>
</evidence>
<dbReference type="InterPro" id="IPR039421">
    <property type="entry name" value="Type_1_exporter"/>
</dbReference>
<accession>H0UKJ6</accession>
<dbReference type="PROSITE" id="PS50893">
    <property type="entry name" value="ABC_TRANSPORTER_2"/>
    <property type="match status" value="1"/>
</dbReference>
<feature type="domain" description="ABC transmembrane type-1" evidence="10">
    <location>
        <begin position="23"/>
        <end position="304"/>
    </location>
</feature>
<dbReference type="InterPro" id="IPR011527">
    <property type="entry name" value="ABC1_TM_dom"/>
</dbReference>
<dbReference type="SUPFAM" id="SSF52540">
    <property type="entry name" value="P-loop containing nucleoside triphosphate hydrolases"/>
    <property type="match status" value="1"/>
</dbReference>
<dbReference type="GO" id="GO:0005886">
    <property type="term" value="C:plasma membrane"/>
    <property type="evidence" value="ECO:0007669"/>
    <property type="project" value="UniProtKB-SubCell"/>
</dbReference>
<keyword evidence="4" id="KW-0547">Nucleotide-binding</keyword>
<dbReference type="GO" id="GO:0015421">
    <property type="term" value="F:ABC-type oligopeptide transporter activity"/>
    <property type="evidence" value="ECO:0007669"/>
    <property type="project" value="TreeGrafter"/>
</dbReference>
<evidence type="ECO:0000256" key="8">
    <source>
        <dbReference type="SAM" id="Phobius"/>
    </source>
</evidence>
<dbReference type="InterPro" id="IPR017871">
    <property type="entry name" value="ABC_transporter-like_CS"/>
</dbReference>